<name>A0A9N7Z7M4_PLEPL</name>
<keyword evidence="2" id="KW-1185">Reference proteome</keyword>
<comment type="caution">
    <text evidence="1">The sequence shown here is derived from an EMBL/GenBank/DDBJ whole genome shotgun (WGS) entry which is preliminary data.</text>
</comment>
<accession>A0A9N7Z7M4</accession>
<gene>
    <name evidence="1" type="ORF">PLEPLA_LOCUS40557</name>
</gene>
<proteinExistence type="predicted"/>
<evidence type="ECO:0000313" key="2">
    <source>
        <dbReference type="Proteomes" id="UP001153269"/>
    </source>
</evidence>
<organism evidence="1 2">
    <name type="scientific">Pleuronectes platessa</name>
    <name type="common">European plaice</name>
    <dbReference type="NCBI Taxonomy" id="8262"/>
    <lineage>
        <taxon>Eukaryota</taxon>
        <taxon>Metazoa</taxon>
        <taxon>Chordata</taxon>
        <taxon>Craniata</taxon>
        <taxon>Vertebrata</taxon>
        <taxon>Euteleostomi</taxon>
        <taxon>Actinopterygii</taxon>
        <taxon>Neopterygii</taxon>
        <taxon>Teleostei</taxon>
        <taxon>Neoteleostei</taxon>
        <taxon>Acanthomorphata</taxon>
        <taxon>Carangaria</taxon>
        <taxon>Pleuronectiformes</taxon>
        <taxon>Pleuronectoidei</taxon>
        <taxon>Pleuronectidae</taxon>
        <taxon>Pleuronectes</taxon>
    </lineage>
</organism>
<protein>
    <submittedName>
        <fullName evidence="1">Uncharacterized protein</fullName>
    </submittedName>
</protein>
<reference evidence="1" key="1">
    <citation type="submission" date="2020-03" db="EMBL/GenBank/DDBJ databases">
        <authorList>
            <person name="Weist P."/>
        </authorList>
    </citation>
    <scope>NUCLEOTIDE SEQUENCE</scope>
</reference>
<evidence type="ECO:0000313" key="1">
    <source>
        <dbReference type="EMBL" id="CAB1452807.1"/>
    </source>
</evidence>
<dbReference type="EMBL" id="CADEAL010004144">
    <property type="protein sequence ID" value="CAB1452807.1"/>
    <property type="molecule type" value="Genomic_DNA"/>
</dbReference>
<dbReference type="Proteomes" id="UP001153269">
    <property type="component" value="Unassembled WGS sequence"/>
</dbReference>
<dbReference type="AlphaFoldDB" id="A0A9N7Z7M4"/>
<sequence>MLRWCGGFRALGPRGGIRRRCGRRGPVGGDRVRRLAAATLDACQPGLADHLSYGARWGNPPAASNEVLCVTGASLVKIHTLRRGARGGDGDRKMFIVAISKTLVNSIEGKL</sequence>